<proteinExistence type="predicted"/>
<keyword evidence="8" id="KW-1185">Reference proteome</keyword>
<dbReference type="Gene3D" id="1.20.1280.290">
    <property type="match status" value="2"/>
</dbReference>
<feature type="transmembrane region" description="Helical" evidence="6">
    <location>
        <begin position="69"/>
        <end position="89"/>
    </location>
</feature>
<feature type="compositionally biased region" description="Polar residues" evidence="5">
    <location>
        <begin position="311"/>
        <end position="321"/>
    </location>
</feature>
<feature type="transmembrane region" description="Helical" evidence="6">
    <location>
        <begin position="180"/>
        <end position="199"/>
    </location>
</feature>
<feature type="compositionally biased region" description="Acidic residues" evidence="5">
    <location>
        <begin position="327"/>
        <end position="348"/>
    </location>
</feature>
<feature type="region of interest" description="Disordered" evidence="5">
    <location>
        <begin position="294"/>
        <end position="373"/>
    </location>
</feature>
<comment type="subcellular location">
    <subcellularLocation>
        <location evidence="1">Membrane</location>
        <topology evidence="1">Multi-pass membrane protein</topology>
    </subcellularLocation>
</comment>
<feature type="transmembrane region" description="Helical" evidence="6">
    <location>
        <begin position="220"/>
        <end position="240"/>
    </location>
</feature>
<keyword evidence="4 6" id="KW-0472">Membrane</keyword>
<feature type="transmembrane region" description="Helical" evidence="6">
    <location>
        <begin position="6"/>
        <end position="23"/>
    </location>
</feature>
<keyword evidence="2 6" id="KW-0812">Transmembrane</keyword>
<evidence type="ECO:0000256" key="5">
    <source>
        <dbReference type="SAM" id="MobiDB-lite"/>
    </source>
</evidence>
<feature type="transmembrane region" description="Helical" evidence="6">
    <location>
        <begin position="155"/>
        <end position="174"/>
    </location>
</feature>
<dbReference type="OrthoDB" id="8048523at2759"/>
<name>A0A8J6B881_9EUKA</name>
<evidence type="ECO:0000256" key="4">
    <source>
        <dbReference type="ARBA" id="ARBA00023136"/>
    </source>
</evidence>
<gene>
    <name evidence="7" type="ORF">J8273_6643</name>
</gene>
<feature type="transmembrane region" description="Helical" evidence="6">
    <location>
        <begin position="260"/>
        <end position="282"/>
    </location>
</feature>
<evidence type="ECO:0000256" key="6">
    <source>
        <dbReference type="SAM" id="Phobius"/>
    </source>
</evidence>
<dbReference type="PANTHER" id="PTHR16201">
    <property type="entry name" value="SEVEN TRANSMEMBRANE PROTEIN 1-RELATED"/>
    <property type="match status" value="1"/>
</dbReference>
<evidence type="ECO:0000313" key="8">
    <source>
        <dbReference type="Proteomes" id="UP000717585"/>
    </source>
</evidence>
<feature type="compositionally biased region" description="Basic and acidic residues" evidence="5">
    <location>
        <begin position="349"/>
        <end position="361"/>
    </location>
</feature>
<dbReference type="SMART" id="SM00679">
    <property type="entry name" value="CTNS"/>
    <property type="match status" value="2"/>
</dbReference>
<sequence>MASYLTTIASIFGTLSIATWLFAQAPQIIKNFRRRSTLGLSMYFIIYWFIGDVANLLGGLITGTTWTQIAQAIYFIVVDGILVCQWFMFHRRIWPWFCRYFSMPAIEEPTVDDVEEFKIAFRNSQEDLAAMGEAAVKAEEEEAVHHGVTFRTEEMCAIAPFAVAAISLSSLQAGEGTLGTLWGYLGAGLGYLSAVCYLASRAPQVWRNFRIRSVEGIAPMMFVMAVVGNGSYVLSIIFAAPYDDSSSAVGTFYVDQIPWILGSAGTFLFDFTIILQVVYFNILMPRLRRNKGNAPVPTDAIELKTPPDFTLNHTPADQSDPSVVIDSDTDLSLDDERDVNENEVEAEAGTDKAVSEAEAHSDSATNDVLPDTL</sequence>
<accession>A0A8J6B881</accession>
<evidence type="ECO:0000256" key="1">
    <source>
        <dbReference type="ARBA" id="ARBA00004141"/>
    </source>
</evidence>
<dbReference type="GO" id="GO:0098852">
    <property type="term" value="C:lytic vacuole membrane"/>
    <property type="evidence" value="ECO:0007669"/>
    <property type="project" value="UniProtKB-ARBA"/>
</dbReference>
<comment type="caution">
    <text evidence="7">The sequence shown here is derived from an EMBL/GenBank/DDBJ whole genome shotgun (WGS) entry which is preliminary data.</text>
</comment>
<dbReference type="GO" id="GO:0015174">
    <property type="term" value="F:basic amino acid transmembrane transporter activity"/>
    <property type="evidence" value="ECO:0007669"/>
    <property type="project" value="UniProtKB-ARBA"/>
</dbReference>
<feature type="transmembrane region" description="Helical" evidence="6">
    <location>
        <begin position="44"/>
        <end position="63"/>
    </location>
</feature>
<organism evidence="7 8">
    <name type="scientific">Carpediemonas membranifera</name>
    <dbReference type="NCBI Taxonomy" id="201153"/>
    <lineage>
        <taxon>Eukaryota</taxon>
        <taxon>Metamonada</taxon>
        <taxon>Carpediemonas-like organisms</taxon>
        <taxon>Carpediemonas</taxon>
    </lineage>
</organism>
<dbReference type="AlphaFoldDB" id="A0A8J6B881"/>
<keyword evidence="3 6" id="KW-1133">Transmembrane helix</keyword>
<dbReference type="EMBL" id="JAHDYR010000040">
    <property type="protein sequence ID" value="KAG9392052.1"/>
    <property type="molecule type" value="Genomic_DNA"/>
</dbReference>
<reference evidence="7" key="1">
    <citation type="submission" date="2021-05" db="EMBL/GenBank/DDBJ databases">
        <title>A free-living protist that lacks canonical eukaryotic 1 DNA replication and segregation systems.</title>
        <authorList>
            <person name="Salas-Leiva D.E."/>
            <person name="Tromer E.C."/>
            <person name="Curtis B.A."/>
            <person name="Jerlstrom-Hultqvist J."/>
            <person name="Kolisko M."/>
            <person name="Yi Z."/>
            <person name="Salas-Leiva J.S."/>
            <person name="Gallot-Lavallee L."/>
            <person name="Kops G.J.P.L."/>
            <person name="Archibald J.M."/>
            <person name="Simpson A.G.B."/>
            <person name="Roger A.J."/>
        </authorList>
    </citation>
    <scope>NUCLEOTIDE SEQUENCE</scope>
    <source>
        <strain evidence="7">BICM</strain>
    </source>
</reference>
<evidence type="ECO:0000256" key="3">
    <source>
        <dbReference type="ARBA" id="ARBA00022989"/>
    </source>
</evidence>
<dbReference type="InterPro" id="IPR051415">
    <property type="entry name" value="LAAT-1"/>
</dbReference>
<evidence type="ECO:0000313" key="7">
    <source>
        <dbReference type="EMBL" id="KAG9392052.1"/>
    </source>
</evidence>
<dbReference type="FunFam" id="1.20.1280.290:FF:000009">
    <property type="entry name" value="PQ loop repeat family protein"/>
    <property type="match status" value="1"/>
</dbReference>
<evidence type="ECO:0000256" key="2">
    <source>
        <dbReference type="ARBA" id="ARBA00022692"/>
    </source>
</evidence>
<dbReference type="Proteomes" id="UP000717585">
    <property type="component" value="Unassembled WGS sequence"/>
</dbReference>
<protein>
    <submittedName>
        <fullName evidence="7">PQ loop repeat</fullName>
    </submittedName>
</protein>
<dbReference type="Pfam" id="PF04193">
    <property type="entry name" value="PQ-loop"/>
    <property type="match status" value="2"/>
</dbReference>
<dbReference type="InterPro" id="IPR006603">
    <property type="entry name" value="PQ-loop_rpt"/>
</dbReference>